<dbReference type="Gene3D" id="3.30.565.10">
    <property type="entry name" value="Histidine kinase-like ATPase, C-terminal domain"/>
    <property type="match status" value="2"/>
</dbReference>
<dbReference type="EMBL" id="CP029426">
    <property type="protein sequence ID" value="AWM01446.1"/>
    <property type="molecule type" value="Genomic_DNA"/>
</dbReference>
<dbReference type="FunFam" id="3.30.565.10:FF:000006">
    <property type="entry name" value="Sensor histidine kinase WalK"/>
    <property type="match status" value="1"/>
</dbReference>
<evidence type="ECO:0000256" key="8">
    <source>
        <dbReference type="PROSITE-ProRule" id="PRU00169"/>
    </source>
</evidence>
<evidence type="ECO:0000256" key="3">
    <source>
        <dbReference type="ARBA" id="ARBA00022553"/>
    </source>
</evidence>
<dbReference type="InterPro" id="IPR004358">
    <property type="entry name" value="Sig_transdc_His_kin-like_C"/>
</dbReference>
<dbReference type="InterPro" id="IPR005467">
    <property type="entry name" value="His_kinase_dom"/>
</dbReference>
<evidence type="ECO:0000256" key="1">
    <source>
        <dbReference type="ARBA" id="ARBA00000085"/>
    </source>
</evidence>
<keyword evidence="3 8" id="KW-0597">Phosphoprotein</keyword>
<feature type="domain" description="Histidine kinase" evidence="9">
    <location>
        <begin position="338"/>
        <end position="559"/>
    </location>
</feature>
<dbReference type="Gene3D" id="3.40.50.2300">
    <property type="match status" value="1"/>
</dbReference>
<dbReference type="Pfam" id="PF07536">
    <property type="entry name" value="HWE_HK"/>
    <property type="match status" value="1"/>
</dbReference>
<organism evidence="12 13">
    <name type="scientific">Bradyrhizobium amphicarpaeae</name>
    <dbReference type="NCBI Taxonomy" id="1404768"/>
    <lineage>
        <taxon>Bacteria</taxon>
        <taxon>Pseudomonadati</taxon>
        <taxon>Pseudomonadota</taxon>
        <taxon>Alphaproteobacteria</taxon>
        <taxon>Hyphomicrobiales</taxon>
        <taxon>Nitrobacteraceae</taxon>
        <taxon>Bradyrhizobium</taxon>
    </lineage>
</organism>
<dbReference type="InterPro" id="IPR011006">
    <property type="entry name" value="CheY-like_superfamily"/>
</dbReference>
<evidence type="ECO:0000256" key="6">
    <source>
        <dbReference type="ARBA" id="ARBA00022777"/>
    </source>
</evidence>
<dbReference type="PANTHER" id="PTHR43547">
    <property type="entry name" value="TWO-COMPONENT HISTIDINE KINASE"/>
    <property type="match status" value="1"/>
</dbReference>
<gene>
    <name evidence="12" type="ORF">CIT40_16330</name>
</gene>
<dbReference type="CDD" id="cd17574">
    <property type="entry name" value="REC_OmpR"/>
    <property type="match status" value="1"/>
</dbReference>
<evidence type="ECO:0000313" key="13">
    <source>
        <dbReference type="Proteomes" id="UP000215884"/>
    </source>
</evidence>
<dbReference type="SUPFAM" id="SSF55785">
    <property type="entry name" value="PYP-like sensor domain (PAS domain)"/>
    <property type="match status" value="2"/>
</dbReference>
<dbReference type="SUPFAM" id="SSF55874">
    <property type="entry name" value="ATPase domain of HSP90 chaperone/DNA topoisomerase II/histidine kinase"/>
    <property type="match status" value="1"/>
</dbReference>
<dbReference type="InterPro" id="IPR029016">
    <property type="entry name" value="GAF-like_dom_sf"/>
</dbReference>
<accession>A0A2U8PUF8</accession>
<dbReference type="SUPFAM" id="SSF52172">
    <property type="entry name" value="CheY-like"/>
    <property type="match status" value="1"/>
</dbReference>
<evidence type="ECO:0000259" key="11">
    <source>
        <dbReference type="PROSITE" id="PS50113"/>
    </source>
</evidence>
<keyword evidence="4" id="KW-0808">Transferase</keyword>
<dbReference type="SMART" id="SM00388">
    <property type="entry name" value="HisKA"/>
    <property type="match status" value="1"/>
</dbReference>
<dbReference type="Pfam" id="PF13185">
    <property type="entry name" value="GAF_2"/>
    <property type="match status" value="1"/>
</dbReference>
<dbReference type="PROSITE" id="PS50113">
    <property type="entry name" value="PAC"/>
    <property type="match status" value="1"/>
</dbReference>
<dbReference type="GO" id="GO:0000155">
    <property type="term" value="F:phosphorelay sensor kinase activity"/>
    <property type="evidence" value="ECO:0007669"/>
    <property type="project" value="InterPro"/>
</dbReference>
<dbReference type="PANTHER" id="PTHR43547:SF2">
    <property type="entry name" value="HYBRID SIGNAL TRANSDUCTION HISTIDINE KINASE C"/>
    <property type="match status" value="1"/>
</dbReference>
<dbReference type="InterPro" id="IPR011102">
    <property type="entry name" value="Sig_transdc_His_kinase_HWE"/>
</dbReference>
<dbReference type="AlphaFoldDB" id="A0A2U8PUF8"/>
<evidence type="ECO:0000256" key="2">
    <source>
        <dbReference type="ARBA" id="ARBA00012438"/>
    </source>
</evidence>
<evidence type="ECO:0000313" key="12">
    <source>
        <dbReference type="EMBL" id="AWM01446.1"/>
    </source>
</evidence>
<dbReference type="FunFam" id="1.10.287.130:FF:000045">
    <property type="entry name" value="Two-component system sensor histidine kinase/response regulator"/>
    <property type="match status" value="1"/>
</dbReference>
<dbReference type="Pfam" id="PF00512">
    <property type="entry name" value="HisKA"/>
    <property type="match status" value="1"/>
</dbReference>
<dbReference type="Pfam" id="PF02518">
    <property type="entry name" value="HATPase_c"/>
    <property type="match status" value="1"/>
</dbReference>
<dbReference type="SMART" id="SM00387">
    <property type="entry name" value="HATPase_c"/>
    <property type="match status" value="1"/>
</dbReference>
<sequence>MGARMRAHDWTRTPLGEPQNWPRSLKTAVRIMLTSRQPIWVGWGPELIYLYNDAYKSIIGGKHPWALGRPTAEIWREIWTDIAPMLATAMGGDEGTYVEEQLLIMERSGYPEETYYTFSYSPIPDDDGLVGGIICANTDDTRRVIGDRQLALLRELAGTTAETRTLQEACRRSSLALATGTRDLPFALIYLVEPEGREITLVGRCGIDADHPAALSQLPLEGPALWPLAEVIREQKPQVVSHLAARFGAECPRGAWDVAPRQAAVIPIPARGETARKGVLVAGLNPFRLFDDDYRNFLELAAGEIGASLANAQAYEEERRRAEALAEIDRAKTTFFSNISHEFRTPLTLMLGPIEDALNDTSLASLPEVQRERLDIAHRNSLRLLRLVNSLLDFSRIEAGRVRASFVPTDLAAFTAELASNFRSATDRAGLRLIITCPVLPHDVHVDREMWEKIVLNLMSNAFKFTFEGEIAVEIGTSADGKSAELRVRDTGTGIPSDELPHLFERFHRIEGAKGRTFEGSGIGLALVHELIKQHGGAITVASEFGRGSVFTVTIPFGSAHLPAERVADRLATTLTTGSGVEAYVQEALRWLPQDEGATDLRGDLTLESASETPDASTRGSGERIILADDNTDLRNYVKRLLEARGYRVEAFADGQGALEAARHHRPDLILSDVMMPRLDGIGLLEALRSDENLRGSPVILLSARAGEEARVEGLEAGADDYVNKPFSARELLARVRANLQLARIRRDAEEIQRRQAARLEAVVSTVPTAVWFTYDREAKRVFGNAYGARLLRVRPDANMSLSAREGDRPACRVLRDRVPVETSELPLHRAARGEEVAGEELELRFDDGSSVTAIFQASPIVDAAGVFQGAVCAAIDITERKRQERHRELLVNELNHRVKNTLTTVQSFALQTLRNASSLTEGRRAFDARLIALSKAHDVLVRENWEAAELREVVTEALAAHAEPESARLNFGGPDLRMRPSAALAISMALHELATNAVKHGALSNGSGTVDLAWKVDDRFELCWTELGGPAVVPPSRRGFGTRLIQQGLSHEFGGADVDLRFAPEGVVCVIRAQLHEIRATLGGLDIATMAAGRPS</sequence>
<dbReference type="InterPro" id="IPR003661">
    <property type="entry name" value="HisK_dim/P_dom"/>
</dbReference>
<dbReference type="KEGG" id="brq:CIT40_16330"/>
<comment type="catalytic activity">
    <reaction evidence="1">
        <text>ATP + protein L-histidine = ADP + protein N-phospho-L-histidine.</text>
        <dbReference type="EC" id="2.7.13.3"/>
    </reaction>
</comment>
<proteinExistence type="predicted"/>
<keyword evidence="6 12" id="KW-0418">Kinase</keyword>
<dbReference type="SMART" id="SM00911">
    <property type="entry name" value="HWE_HK"/>
    <property type="match status" value="1"/>
</dbReference>
<reference evidence="12 13" key="1">
    <citation type="journal article" date="2017" name="Syst. Appl. Microbiol.">
        <title>Soybeans inoculated with root zone soils of Canadian native legumes harbour diverse and novel Bradyrhizobium spp. that possess agricultural potential.</title>
        <authorList>
            <person name="Bromfield E.S.P."/>
            <person name="Cloutier S."/>
            <person name="Tambong J.T."/>
            <person name="Tran Thi T.V."/>
        </authorList>
    </citation>
    <scope>NUCLEOTIDE SEQUENCE [LARGE SCALE GENOMIC DNA]</scope>
    <source>
        <strain evidence="12 13">39S1MB</strain>
    </source>
</reference>
<evidence type="ECO:0000256" key="5">
    <source>
        <dbReference type="ARBA" id="ARBA00022741"/>
    </source>
</evidence>
<dbReference type="Gene3D" id="3.30.450.40">
    <property type="match status" value="1"/>
</dbReference>
<dbReference type="SUPFAM" id="SSF55781">
    <property type="entry name" value="GAF domain-like"/>
    <property type="match status" value="1"/>
</dbReference>
<protein>
    <recommendedName>
        <fullName evidence="2">histidine kinase</fullName>
        <ecNumber evidence="2">2.7.13.3</ecNumber>
    </recommendedName>
</protein>
<dbReference type="Proteomes" id="UP000215884">
    <property type="component" value="Chromosome"/>
</dbReference>
<dbReference type="InterPro" id="IPR035965">
    <property type="entry name" value="PAS-like_dom_sf"/>
</dbReference>
<evidence type="ECO:0000256" key="7">
    <source>
        <dbReference type="ARBA" id="ARBA00022840"/>
    </source>
</evidence>
<dbReference type="InterPro" id="IPR001789">
    <property type="entry name" value="Sig_transdc_resp-reg_receiver"/>
</dbReference>
<evidence type="ECO:0000256" key="4">
    <source>
        <dbReference type="ARBA" id="ARBA00022679"/>
    </source>
</evidence>
<dbReference type="SMART" id="SM00448">
    <property type="entry name" value="REC"/>
    <property type="match status" value="1"/>
</dbReference>
<dbReference type="InterPro" id="IPR003594">
    <property type="entry name" value="HATPase_dom"/>
</dbReference>
<dbReference type="EC" id="2.7.13.3" evidence="2"/>
<dbReference type="SUPFAM" id="SSF47384">
    <property type="entry name" value="Homodimeric domain of signal transducing histidine kinase"/>
    <property type="match status" value="1"/>
</dbReference>
<dbReference type="PROSITE" id="PS50109">
    <property type="entry name" value="HIS_KIN"/>
    <property type="match status" value="1"/>
</dbReference>
<dbReference type="GO" id="GO:0005524">
    <property type="term" value="F:ATP binding"/>
    <property type="evidence" value="ECO:0007669"/>
    <property type="project" value="UniProtKB-KW"/>
</dbReference>
<evidence type="ECO:0000259" key="10">
    <source>
        <dbReference type="PROSITE" id="PS50110"/>
    </source>
</evidence>
<dbReference type="InterPro" id="IPR036097">
    <property type="entry name" value="HisK_dim/P_sf"/>
</dbReference>
<feature type="domain" description="Response regulatory" evidence="10">
    <location>
        <begin position="624"/>
        <end position="740"/>
    </location>
</feature>
<dbReference type="Gene3D" id="1.10.287.130">
    <property type="match status" value="1"/>
</dbReference>
<dbReference type="InterPro" id="IPR003018">
    <property type="entry name" value="GAF"/>
</dbReference>
<evidence type="ECO:0000259" key="9">
    <source>
        <dbReference type="PROSITE" id="PS50109"/>
    </source>
</evidence>
<dbReference type="InterPro" id="IPR036890">
    <property type="entry name" value="HATPase_C_sf"/>
</dbReference>
<feature type="domain" description="PAC" evidence="11">
    <location>
        <begin position="838"/>
        <end position="890"/>
    </location>
</feature>
<dbReference type="PRINTS" id="PR00344">
    <property type="entry name" value="BCTRLSENSOR"/>
</dbReference>
<reference evidence="12 13" key="2">
    <citation type="journal article" date="2019" name="Int. J. Syst. Evol. Microbiol.">
        <title>Description and complete genome sequence of Bradyrhizobium amphicarpaeae sp. nov., harbouring photosystem and nitrogen-fixation genes.</title>
        <authorList>
            <person name="Bromfield E.S.P."/>
            <person name="Cloutier S."/>
            <person name="Nguyen H.D.T."/>
        </authorList>
    </citation>
    <scope>NUCLEOTIDE SEQUENCE [LARGE SCALE GENOMIC DNA]</scope>
    <source>
        <strain evidence="12 13">39S1MB</strain>
    </source>
</reference>
<dbReference type="Pfam" id="PF00072">
    <property type="entry name" value="Response_reg"/>
    <property type="match status" value="1"/>
</dbReference>
<dbReference type="OrthoDB" id="9796100at2"/>
<dbReference type="InterPro" id="IPR000700">
    <property type="entry name" value="PAS-assoc_C"/>
</dbReference>
<dbReference type="Gene3D" id="3.30.450.20">
    <property type="entry name" value="PAS domain"/>
    <property type="match status" value="2"/>
</dbReference>
<keyword evidence="13" id="KW-1185">Reference proteome</keyword>
<feature type="modified residue" description="4-aspartylphosphate" evidence="8">
    <location>
        <position position="673"/>
    </location>
</feature>
<dbReference type="CDD" id="cd00082">
    <property type="entry name" value="HisKA"/>
    <property type="match status" value="1"/>
</dbReference>
<keyword evidence="5" id="KW-0547">Nucleotide-binding</keyword>
<keyword evidence="7" id="KW-0067">ATP-binding</keyword>
<name>A0A2U8PUF8_9BRAD</name>
<dbReference type="PROSITE" id="PS50110">
    <property type="entry name" value="RESPONSE_REGULATORY"/>
    <property type="match status" value="1"/>
</dbReference>